<feature type="domain" description="Tr-type G" evidence="8">
    <location>
        <begin position="3"/>
        <end position="172"/>
    </location>
</feature>
<dbReference type="GO" id="GO:0003723">
    <property type="term" value="F:RNA binding"/>
    <property type="evidence" value="ECO:0007669"/>
    <property type="project" value="InterPro"/>
</dbReference>
<dbReference type="STRING" id="768670.Calni_1102"/>
<evidence type="ECO:0000313" key="10">
    <source>
        <dbReference type="Proteomes" id="UP000007039"/>
    </source>
</evidence>
<comment type="subcellular location">
    <subcellularLocation>
        <location evidence="1">Cytoplasm</location>
    </subcellularLocation>
</comment>
<dbReference type="InterPro" id="IPR004161">
    <property type="entry name" value="EFTu-like_2"/>
</dbReference>
<dbReference type="InterPro" id="IPR015191">
    <property type="entry name" value="SelB_WHD4"/>
</dbReference>
<keyword evidence="3" id="KW-0963">Cytoplasm</keyword>
<dbReference type="Pfam" id="PF00009">
    <property type="entry name" value="GTP_EFTU"/>
    <property type="match status" value="1"/>
</dbReference>
<comment type="function">
    <text evidence="6">Translation factor necessary for the incorporation of selenocysteine into proteins. It probably replaces EF-Tu for the insertion of selenocysteine directed by the UGA codon. SelB binds GTP and GDP.</text>
</comment>
<evidence type="ECO:0000256" key="4">
    <source>
        <dbReference type="ARBA" id="ARBA00022917"/>
    </source>
</evidence>
<dbReference type="InterPro" id="IPR031157">
    <property type="entry name" value="G_TR_CS"/>
</dbReference>
<dbReference type="RefSeq" id="WP_013451225.1">
    <property type="nucleotide sequence ID" value="NC_014758.1"/>
</dbReference>
<dbReference type="InterPro" id="IPR004535">
    <property type="entry name" value="Transl_elong_SelB"/>
</dbReference>
<dbReference type="PANTHER" id="PTHR43721:SF22">
    <property type="entry name" value="ELONGATION FACTOR TU, MITOCHONDRIAL"/>
    <property type="match status" value="1"/>
</dbReference>
<dbReference type="InterPro" id="IPR027417">
    <property type="entry name" value="P-loop_NTPase"/>
</dbReference>
<evidence type="ECO:0000256" key="1">
    <source>
        <dbReference type="ARBA" id="ARBA00004496"/>
    </source>
</evidence>
<gene>
    <name evidence="9" type="ordered locus">Calni_1102</name>
</gene>
<evidence type="ECO:0000259" key="8">
    <source>
        <dbReference type="PROSITE" id="PS51722"/>
    </source>
</evidence>
<dbReference type="eggNOG" id="COG3276">
    <property type="taxonomic scope" value="Bacteria"/>
</dbReference>
<keyword evidence="9" id="KW-0251">Elongation factor</keyword>
<dbReference type="HOGENOM" id="CLU_023030_3_1_0"/>
<evidence type="ECO:0000256" key="6">
    <source>
        <dbReference type="ARBA" id="ARBA00025526"/>
    </source>
</evidence>
<dbReference type="GO" id="GO:0005737">
    <property type="term" value="C:cytoplasm"/>
    <property type="evidence" value="ECO:0007669"/>
    <property type="project" value="UniProtKB-SubCell"/>
</dbReference>
<dbReference type="Gene3D" id="3.40.50.300">
    <property type="entry name" value="P-loop containing nucleotide triphosphate hydrolases"/>
    <property type="match status" value="1"/>
</dbReference>
<keyword evidence="5" id="KW-0547">Nucleotide-binding</keyword>
<dbReference type="Proteomes" id="UP000007039">
    <property type="component" value="Chromosome"/>
</dbReference>
<keyword evidence="5" id="KW-0342">GTP-binding</keyword>
<evidence type="ECO:0000256" key="5">
    <source>
        <dbReference type="ARBA" id="ARBA00023134"/>
    </source>
</evidence>
<sequence>MRKKNIIVGTAGHIDHGKSSIIKIITGIDPDRLIEEQKRGITIDLGFAYLEKGDISFSFVDVPGHEDYLKNMVAGAIGFDICICAVDVNEGIMPQTIEHMNIVRYLGVDNVVVVITKIDIAGDSLNDSIKKIENYFSKFHFKRLSFIKWSIYDKTAIDNLVEILIDYALGYERKVVWDIFLLNIDRVFTLKGFGTIVTGSVLSGELSQGDTVRILPSGIETKVKGLSVHNKNVGMVEEGCRAAINLQNLGRDEVDRGDIITKGEVLQNFNAVYGEITHFDTGFEIKLKHGGEYTFLIGTAVRTGKIYFINERYVRVTFKDAYPFLPEMKMLIRLPNPKITVAGVKILFVGEVRWTKSRLIDYLTSLSIYGVRKGLFDYLTNNISLHQDELYQKFLLHLKDLSKEYLIIDRYIYLKECIDKIINEYLEKLQKEKSLKLDNLIALENDILRRFISDEIINSAKKMGYIFVNGELREELDDNFENVCMTILKNMGSNLSLSNPSVVSEQLGIDKNIVNNCFKMLINKELIKRIDKDGNYVPTEILKKFFVDAVKLCKVEGYLDITNVKKIIVAPRKILIPLLELLDASGNFENIGNKRYFKQKR</sequence>
<dbReference type="SUPFAM" id="SSF52540">
    <property type="entry name" value="P-loop containing nucleoside triphosphate hydrolases"/>
    <property type="match status" value="1"/>
</dbReference>
<dbReference type="Pfam" id="PF03144">
    <property type="entry name" value="GTP_EFTU_D2"/>
    <property type="match status" value="1"/>
</dbReference>
<reference evidence="9 10" key="2">
    <citation type="journal article" date="2011" name="Stand. Genomic Sci.">
        <title>Complete genome sequence of Calditerrivibrio nitroreducens type strain (Yu37-1).</title>
        <authorList>
            <person name="Pitluck S."/>
            <person name="Sikorski J."/>
            <person name="Zeytun A."/>
            <person name="Lapidus A."/>
            <person name="Nolan M."/>
            <person name="Lucas S."/>
            <person name="Hammon N."/>
            <person name="Deshpande S."/>
            <person name="Cheng J.F."/>
            <person name="Tapia R."/>
            <person name="Han C."/>
            <person name="Goodwin L."/>
            <person name="Liolios K."/>
            <person name="Pagani I."/>
            <person name="Ivanova N."/>
            <person name="Mavromatis K."/>
            <person name="Pati A."/>
            <person name="Chen A."/>
            <person name="Palaniappan K."/>
            <person name="Hauser L."/>
            <person name="Chang Y.J."/>
            <person name="Jeffries C.D."/>
            <person name="Detter J.C."/>
            <person name="Brambilla E."/>
            <person name="Djao O.D."/>
            <person name="Rohde M."/>
            <person name="Spring S."/>
            <person name="Goker M."/>
            <person name="Woyke T."/>
            <person name="Bristow J."/>
            <person name="Eisen J.A."/>
            <person name="Markowitz V."/>
            <person name="Hugenholtz P."/>
            <person name="Kyrpides N.C."/>
            <person name="Klenk H.P."/>
            <person name="Land M."/>
        </authorList>
    </citation>
    <scope>NUCLEOTIDE SEQUENCE [LARGE SCALE GENOMIC DNA]</scope>
    <source>
        <strain evidence="10">DSM 19672 / NBRC 101217 / Yu37-1</strain>
    </source>
</reference>
<dbReference type="EMBL" id="CP002347">
    <property type="protein sequence ID" value="ADR19013.1"/>
    <property type="molecule type" value="Genomic_DNA"/>
</dbReference>
<accession>E4TI97</accession>
<evidence type="ECO:0000256" key="2">
    <source>
        <dbReference type="ARBA" id="ARBA00015953"/>
    </source>
</evidence>
<dbReference type="GO" id="GO:0005525">
    <property type="term" value="F:GTP binding"/>
    <property type="evidence" value="ECO:0007669"/>
    <property type="project" value="UniProtKB-KW"/>
</dbReference>
<protein>
    <recommendedName>
        <fullName evidence="2">Selenocysteine-specific elongation factor</fullName>
    </recommendedName>
    <alternativeName>
        <fullName evidence="7">SelB translation factor</fullName>
    </alternativeName>
</protein>
<name>E4TI97_CALNY</name>
<evidence type="ECO:0000256" key="7">
    <source>
        <dbReference type="ARBA" id="ARBA00031615"/>
    </source>
</evidence>
<dbReference type="InterPro" id="IPR005225">
    <property type="entry name" value="Small_GTP-bd"/>
</dbReference>
<dbReference type="InterPro" id="IPR009000">
    <property type="entry name" value="Transl_B-barrel_sf"/>
</dbReference>
<dbReference type="Gene3D" id="2.40.30.10">
    <property type="entry name" value="Translation factors"/>
    <property type="match status" value="1"/>
</dbReference>
<dbReference type="GO" id="GO:0003924">
    <property type="term" value="F:GTPase activity"/>
    <property type="evidence" value="ECO:0007669"/>
    <property type="project" value="InterPro"/>
</dbReference>
<dbReference type="NCBIfam" id="TIGR00475">
    <property type="entry name" value="selB"/>
    <property type="match status" value="1"/>
</dbReference>
<dbReference type="InterPro" id="IPR000795">
    <property type="entry name" value="T_Tr_GTP-bd_dom"/>
</dbReference>
<dbReference type="GO" id="GO:0003746">
    <property type="term" value="F:translation elongation factor activity"/>
    <property type="evidence" value="ECO:0007669"/>
    <property type="project" value="UniProtKB-KW"/>
</dbReference>
<dbReference type="OrthoDB" id="9803139at2"/>
<dbReference type="KEGG" id="cni:Calni_1102"/>
<dbReference type="CDD" id="cd03696">
    <property type="entry name" value="SelB_II"/>
    <property type="match status" value="1"/>
</dbReference>
<dbReference type="InterPro" id="IPR050055">
    <property type="entry name" value="EF-Tu_GTPase"/>
</dbReference>
<evidence type="ECO:0000256" key="3">
    <source>
        <dbReference type="ARBA" id="ARBA00022490"/>
    </source>
</evidence>
<dbReference type="SUPFAM" id="SSF50447">
    <property type="entry name" value="Translation proteins"/>
    <property type="match status" value="1"/>
</dbReference>
<dbReference type="PANTHER" id="PTHR43721">
    <property type="entry name" value="ELONGATION FACTOR TU-RELATED"/>
    <property type="match status" value="1"/>
</dbReference>
<organism evidence="9 10">
    <name type="scientific">Calditerrivibrio nitroreducens (strain DSM 19672 / NBRC 101217 / Yu37-1)</name>
    <dbReference type="NCBI Taxonomy" id="768670"/>
    <lineage>
        <taxon>Bacteria</taxon>
        <taxon>Pseudomonadati</taxon>
        <taxon>Deferribacterota</taxon>
        <taxon>Deferribacteres</taxon>
        <taxon>Deferribacterales</taxon>
        <taxon>Calditerrivibrionaceae</taxon>
    </lineage>
</organism>
<reference key="1">
    <citation type="submission" date="2010-11" db="EMBL/GenBank/DDBJ databases">
        <title>The complete genome of chromosome of Calditerrivibrio nitroreducens DSM 19672.</title>
        <authorList>
            <consortium name="US DOE Joint Genome Institute (JGI-PGF)"/>
            <person name="Lucas S."/>
            <person name="Copeland A."/>
            <person name="Lapidus A."/>
            <person name="Bruce D."/>
            <person name="Goodwin L."/>
            <person name="Pitluck S."/>
            <person name="Kyrpides N."/>
            <person name="Mavromatis K."/>
            <person name="Ivanova N."/>
            <person name="Mikhailova N."/>
            <person name="Zeytun A."/>
            <person name="Brettin T."/>
            <person name="Detter J.C."/>
            <person name="Tapia R."/>
            <person name="Han C."/>
            <person name="Land M."/>
            <person name="Hauser L."/>
            <person name="Markowitz V."/>
            <person name="Cheng J.-F."/>
            <person name="Hugenholtz P."/>
            <person name="Woyke T."/>
            <person name="Wu D."/>
            <person name="Spring S."/>
            <person name="Schroeder M."/>
            <person name="Brambilla E."/>
            <person name="Klenk H.-P."/>
            <person name="Eisen J.A."/>
        </authorList>
    </citation>
    <scope>NUCLEOTIDE SEQUENCE [LARGE SCALE GENOMIC DNA]</scope>
    <source>
        <strain>DSM 19672</strain>
    </source>
</reference>
<dbReference type="NCBIfam" id="TIGR00231">
    <property type="entry name" value="small_GTP"/>
    <property type="match status" value="1"/>
</dbReference>
<proteinExistence type="predicted"/>
<dbReference type="GO" id="GO:0001514">
    <property type="term" value="P:selenocysteine incorporation"/>
    <property type="evidence" value="ECO:0007669"/>
    <property type="project" value="InterPro"/>
</dbReference>
<evidence type="ECO:0000313" key="9">
    <source>
        <dbReference type="EMBL" id="ADR19013.1"/>
    </source>
</evidence>
<keyword evidence="10" id="KW-1185">Reference proteome</keyword>
<dbReference type="PROSITE" id="PS00301">
    <property type="entry name" value="G_TR_1"/>
    <property type="match status" value="1"/>
</dbReference>
<dbReference type="AlphaFoldDB" id="E4TI97"/>
<keyword evidence="4" id="KW-0648">Protein biosynthesis</keyword>
<dbReference type="PROSITE" id="PS51722">
    <property type="entry name" value="G_TR_2"/>
    <property type="match status" value="1"/>
</dbReference>
<dbReference type="Pfam" id="PF09107">
    <property type="entry name" value="WHD_3rd_SelB"/>
    <property type="match status" value="1"/>
</dbReference>